<name>A0A183SJJ4_SCHSO</name>
<evidence type="ECO:0000256" key="1">
    <source>
        <dbReference type="SAM" id="MobiDB-lite"/>
    </source>
</evidence>
<dbReference type="AlphaFoldDB" id="A0A183SJJ4"/>
<dbReference type="SUPFAM" id="SSF48208">
    <property type="entry name" value="Six-hairpin glycosidases"/>
    <property type="match status" value="1"/>
</dbReference>
<evidence type="ECO:0000313" key="4">
    <source>
        <dbReference type="EMBL" id="VDL90777.1"/>
    </source>
</evidence>
<dbReference type="Gene3D" id="1.50.10.10">
    <property type="match status" value="1"/>
</dbReference>
<gene>
    <name evidence="4" type="ORF">SSLN_LOCUS4392</name>
</gene>
<dbReference type="InterPro" id="IPR052566">
    <property type="entry name" value="Non-lysos_glucosylceramidase"/>
</dbReference>
<feature type="domain" description="Glycosyl-hydrolase family 116 N-terminal" evidence="3">
    <location>
        <begin position="34"/>
        <end position="400"/>
    </location>
</feature>
<protein>
    <submittedName>
        <fullName evidence="6">Non-lysosomal glucosylceramidase</fullName>
    </submittedName>
</protein>
<dbReference type="OrthoDB" id="730489at2759"/>
<evidence type="ECO:0000313" key="5">
    <source>
        <dbReference type="Proteomes" id="UP000275846"/>
    </source>
</evidence>
<dbReference type="STRING" id="70667.A0A183SJJ4"/>
<evidence type="ECO:0000313" key="6">
    <source>
        <dbReference type="WBParaSite" id="SSLN_0000453901-mRNA-1"/>
    </source>
</evidence>
<reference evidence="6" key="1">
    <citation type="submission" date="2016-06" db="UniProtKB">
        <authorList>
            <consortium name="WormBaseParasite"/>
        </authorList>
    </citation>
    <scope>IDENTIFICATION</scope>
</reference>
<keyword evidence="5" id="KW-1185">Reference proteome</keyword>
<dbReference type="Pfam" id="PF04685">
    <property type="entry name" value="DUF608"/>
    <property type="match status" value="1"/>
</dbReference>
<reference evidence="4 5" key="2">
    <citation type="submission" date="2018-11" db="EMBL/GenBank/DDBJ databases">
        <authorList>
            <consortium name="Pathogen Informatics"/>
        </authorList>
    </citation>
    <scope>NUCLEOTIDE SEQUENCE [LARGE SCALE GENOMIC DNA]</scope>
    <source>
        <strain evidence="4 5">NST_G2</strain>
    </source>
</reference>
<dbReference type="PANTHER" id="PTHR12654">
    <property type="entry name" value="BILE ACID BETA-GLUCOSIDASE-RELATED"/>
    <property type="match status" value="1"/>
</dbReference>
<dbReference type="GO" id="GO:0008422">
    <property type="term" value="F:beta-glucosidase activity"/>
    <property type="evidence" value="ECO:0007669"/>
    <property type="project" value="TreeGrafter"/>
</dbReference>
<dbReference type="InterPro" id="IPR008928">
    <property type="entry name" value="6-hairpin_glycosidase_sf"/>
</dbReference>
<feature type="region of interest" description="Disordered" evidence="1">
    <location>
        <begin position="260"/>
        <end position="295"/>
    </location>
</feature>
<dbReference type="EMBL" id="UYSU01032849">
    <property type="protein sequence ID" value="VDL90777.1"/>
    <property type="molecule type" value="Genomic_DNA"/>
</dbReference>
<evidence type="ECO:0000259" key="2">
    <source>
        <dbReference type="Pfam" id="PF04685"/>
    </source>
</evidence>
<accession>A0A183SJJ4</accession>
<dbReference type="GO" id="GO:0005975">
    <property type="term" value="P:carbohydrate metabolic process"/>
    <property type="evidence" value="ECO:0007669"/>
    <property type="project" value="InterPro"/>
</dbReference>
<dbReference type="Proteomes" id="UP000275846">
    <property type="component" value="Unassembled WGS sequence"/>
</dbReference>
<dbReference type="InterPro" id="IPR024462">
    <property type="entry name" value="GH116_N"/>
</dbReference>
<feature type="compositionally biased region" description="Low complexity" evidence="1">
    <location>
        <begin position="264"/>
        <end position="278"/>
    </location>
</feature>
<feature type="domain" description="Glycosyl-hydrolase family 116 catalytic region" evidence="2">
    <location>
        <begin position="554"/>
        <end position="930"/>
    </location>
</feature>
<organism evidence="6">
    <name type="scientific">Schistocephalus solidus</name>
    <name type="common">Tapeworm</name>
    <dbReference type="NCBI Taxonomy" id="70667"/>
    <lineage>
        <taxon>Eukaryota</taxon>
        <taxon>Metazoa</taxon>
        <taxon>Spiralia</taxon>
        <taxon>Lophotrochozoa</taxon>
        <taxon>Platyhelminthes</taxon>
        <taxon>Cestoda</taxon>
        <taxon>Eucestoda</taxon>
        <taxon>Diphyllobothriidea</taxon>
        <taxon>Diphyllobothriidae</taxon>
        <taxon>Schistocephalus</taxon>
    </lineage>
</organism>
<proteinExistence type="predicted"/>
<dbReference type="InterPro" id="IPR006775">
    <property type="entry name" value="GH116_catalytic"/>
</dbReference>
<evidence type="ECO:0000259" key="3">
    <source>
        <dbReference type="Pfam" id="PF12215"/>
    </source>
</evidence>
<dbReference type="PANTHER" id="PTHR12654:SF0">
    <property type="entry name" value="NON-LYSOSOMAL GLUCOSYLCERAMIDASE"/>
    <property type="match status" value="1"/>
</dbReference>
<dbReference type="InterPro" id="IPR012341">
    <property type="entry name" value="6hp_glycosidase-like_sf"/>
</dbReference>
<dbReference type="WBParaSite" id="SSLN_0000453901-mRNA-1">
    <property type="protein sequence ID" value="SSLN_0000453901-mRNA-1"/>
    <property type="gene ID" value="SSLN_0000453901"/>
</dbReference>
<dbReference type="Pfam" id="PF12215">
    <property type="entry name" value="Glyco_hydr_116N"/>
    <property type="match status" value="1"/>
</dbReference>
<sequence length="939" mass="105925">MFRYYFKIYQPNKREKTLPYMDFLNPVHMEPMYGVPLGGIGCGTIGRGFRGEFCRSSISPGLYCHRIHPADQFILNVRHGNQVYQRVLAAGKPPLKSGSSLHQWDWEFPGKDGHYVGLYPRSWTAFELPEFDLLLVCEQVSRYFKIDCLPVGVFHWTVYNFNKSDPVEVSITMTWRGPRYPSRPYPSNCGSAGAQCSRVASSLGPEDELTAPFSHESDPRLWGCLMETRIGGDMPCTYGLAASTTDKVSVTRCTGFQFTTCNKSPSSRSSPSSVSPESGVNGDNPTTRPLTEAPTASDFWSSLKKNGHLEDDSTGFHLKKTSKHAPKLGMAVCVKCTVPAASETPGRRTFDFFLTWHMPRVHFRSAQVAYTRRYVRWFPENPVNGTSELLSYAASHWQTWKKAIEDWQAPIVKDPPMATDEMPSSGLNGQLIQFQTSGLTGTRFFVTCMPFVFSSNLPDWYKSALFNELYYLSDGGTVWLDPLPASQAELPSSTPANPLPPIDSVRSRNPKVILDPVDLSGRRAAARELCECSEEERCKVNTFRARAVLGNEMGLFGYLEGHEYRMYNTYDVHFYASWALILLWPKIQLAVNCDLADMTLSEDSAEVTYIYNNARGFCSNRLSVPHDCGDPEREPWYNINAYTLKQTDEWKDLNPKFVLMAWRDWKLTGDENYLLYMVPIVVAVIRNSLQKWDRDNDGIIESGGFPDQTYDTWKTEGLSAYVGGLWIAALYAAHEMMQAASLTTSNPAGDTNNWSETKDNLESLLKRASKTYHESLWTGEFYRYSTSSNLTTTPVLADHLCGHWYLRLTGAPADAIIPHDAVVSSLRSIVKLNWKSIESGKLGAVNGVLPNGALETSNMQSEEFWVAINYCLGSLLMLEDMPEDGFELTRVCFEHVYSQMGLHFQTPEAYTKDQTFRSLGYMRPLAFWSIHQALKLTHP</sequence>